<protein>
    <recommendedName>
        <fullName evidence="11">NADH-quinone oxidoreductase subunit A</fullName>
        <ecNumber evidence="11">7.1.1.-</ecNumber>
    </recommendedName>
    <alternativeName>
        <fullName evidence="11">NADH dehydrogenase I subunit A</fullName>
    </alternativeName>
    <alternativeName>
        <fullName evidence="11">NDH-1 subunit A</fullName>
    </alternativeName>
    <alternativeName>
        <fullName evidence="11">NUO1</fullName>
    </alternativeName>
</protein>
<dbReference type="PANTHER" id="PTHR11058:SF22">
    <property type="entry name" value="NADH-QUINONE OXIDOREDUCTASE SUBUNIT A"/>
    <property type="match status" value="1"/>
</dbReference>
<accession>A0A520XEG8</accession>
<keyword evidence="10 11" id="KW-0472">Membrane</keyword>
<keyword evidence="4 11" id="KW-1003">Cell membrane</keyword>
<evidence type="ECO:0000313" key="13">
    <source>
        <dbReference type="EMBL" id="RZV39546.1"/>
    </source>
</evidence>
<dbReference type="GO" id="GO:0005886">
    <property type="term" value="C:plasma membrane"/>
    <property type="evidence" value="ECO:0007669"/>
    <property type="project" value="UniProtKB-SubCell"/>
</dbReference>
<dbReference type="Pfam" id="PF00507">
    <property type="entry name" value="Oxidored_q4"/>
    <property type="match status" value="1"/>
</dbReference>
<dbReference type="Proteomes" id="UP000322454">
    <property type="component" value="Unassembled WGS sequence"/>
</dbReference>
<dbReference type="Gene3D" id="1.20.58.1610">
    <property type="entry name" value="NADH:ubiquinone/plastoquinone oxidoreductase, chain 3"/>
    <property type="match status" value="1"/>
</dbReference>
<evidence type="ECO:0000256" key="9">
    <source>
        <dbReference type="ARBA" id="ARBA00023027"/>
    </source>
</evidence>
<feature type="transmembrane region" description="Helical" evidence="11">
    <location>
        <begin position="68"/>
        <end position="91"/>
    </location>
</feature>
<comment type="caution">
    <text evidence="13">The sequence shown here is derived from an EMBL/GenBank/DDBJ whole genome shotgun (WGS) entry which is preliminary data.</text>
</comment>
<evidence type="ECO:0000256" key="4">
    <source>
        <dbReference type="ARBA" id="ARBA00022475"/>
    </source>
</evidence>
<keyword evidence="9 11" id="KW-0520">NAD</keyword>
<dbReference type="EMBL" id="SHMQ01000009">
    <property type="protein sequence ID" value="RZV39546.1"/>
    <property type="molecule type" value="Genomic_DNA"/>
</dbReference>
<keyword evidence="7 11" id="KW-1278">Translocase</keyword>
<dbReference type="GO" id="GO:0008137">
    <property type="term" value="F:NADH dehydrogenase (ubiquinone) activity"/>
    <property type="evidence" value="ECO:0007669"/>
    <property type="project" value="InterPro"/>
</dbReference>
<dbReference type="PANTHER" id="PTHR11058">
    <property type="entry name" value="NADH-UBIQUINONE OXIDOREDUCTASE CHAIN 3"/>
    <property type="match status" value="1"/>
</dbReference>
<proteinExistence type="inferred from homology"/>
<keyword evidence="5 11" id="KW-0812">Transmembrane</keyword>
<feature type="transmembrane region" description="Helical" evidence="11">
    <location>
        <begin position="12"/>
        <end position="38"/>
    </location>
</feature>
<reference evidence="13 14" key="1">
    <citation type="submission" date="2019-01" db="EMBL/GenBank/DDBJ databases">
        <title>Insights into ecological role of a new deltaproteobacterial order Candidatus Sinidesulfobacterales (Sva0485) by metagenomics and metatranscriptomics.</title>
        <authorList>
            <person name="Tan S."/>
            <person name="Liu J."/>
            <person name="Fang Y."/>
            <person name="Hedlund B."/>
            <person name="Lian Z.-H."/>
            <person name="Huang L.-Y."/>
            <person name="Li J.-T."/>
            <person name="Huang L.-N."/>
            <person name="Li W.-J."/>
            <person name="Jiang H.-C."/>
            <person name="Dong H.-L."/>
            <person name="Shu W.-S."/>
        </authorList>
    </citation>
    <scope>NUCLEOTIDE SEQUENCE [LARGE SCALE GENOMIC DNA]</scope>
    <source>
        <strain evidence="13">AP4</strain>
    </source>
</reference>
<evidence type="ECO:0000256" key="2">
    <source>
        <dbReference type="ARBA" id="ARBA00008472"/>
    </source>
</evidence>
<evidence type="ECO:0000256" key="5">
    <source>
        <dbReference type="ARBA" id="ARBA00022692"/>
    </source>
</evidence>
<dbReference type="InterPro" id="IPR023043">
    <property type="entry name" value="NAD(P)H_OxRDtase_bac/plastid"/>
</dbReference>
<dbReference type="GO" id="GO:0050136">
    <property type="term" value="F:NADH dehydrogenase (quinone) (non-electrogenic) activity"/>
    <property type="evidence" value="ECO:0007669"/>
    <property type="project" value="UniProtKB-UniRule"/>
</dbReference>
<evidence type="ECO:0000256" key="8">
    <source>
        <dbReference type="ARBA" id="ARBA00022989"/>
    </source>
</evidence>
<keyword evidence="11" id="KW-0830">Ubiquinone</keyword>
<comment type="catalytic activity">
    <reaction evidence="11 12">
        <text>a quinone + NADH + 5 H(+)(in) = a quinol + NAD(+) + 4 H(+)(out)</text>
        <dbReference type="Rhea" id="RHEA:57888"/>
        <dbReference type="ChEBI" id="CHEBI:15378"/>
        <dbReference type="ChEBI" id="CHEBI:24646"/>
        <dbReference type="ChEBI" id="CHEBI:57540"/>
        <dbReference type="ChEBI" id="CHEBI:57945"/>
        <dbReference type="ChEBI" id="CHEBI:132124"/>
    </reaction>
</comment>
<organism evidence="13 14">
    <name type="scientific">Candidatus Acidulodesulfobacterium acidiphilum</name>
    <dbReference type="NCBI Taxonomy" id="2597224"/>
    <lineage>
        <taxon>Bacteria</taxon>
        <taxon>Deltaproteobacteria</taxon>
        <taxon>Candidatus Acidulodesulfobacterales</taxon>
        <taxon>Candidatus Acidulodesulfobacterium</taxon>
    </lineage>
</organism>
<sequence>MNNSINNNGLISFLPIFIMLVIAIIFAVFTILISNFIGKKTYESGKLKAYECGVEPTGEPHVKFDVKFYLIAIFFLLFDIEALFLFPWAVIFSHLGILGFVEMFLFIVILVIGLLYVWLKGALKWE</sequence>
<keyword evidence="8 11" id="KW-1133">Transmembrane helix</keyword>
<dbReference type="InterPro" id="IPR000440">
    <property type="entry name" value="NADH_UbQ/plastoQ_OxRdtase_su3"/>
</dbReference>
<evidence type="ECO:0000256" key="7">
    <source>
        <dbReference type="ARBA" id="ARBA00022967"/>
    </source>
</evidence>
<name>A0A520XEG8_9DELT</name>
<dbReference type="GO" id="GO:0030964">
    <property type="term" value="C:NADH dehydrogenase complex"/>
    <property type="evidence" value="ECO:0007669"/>
    <property type="project" value="TreeGrafter"/>
</dbReference>
<evidence type="ECO:0000256" key="6">
    <source>
        <dbReference type="ARBA" id="ARBA00022719"/>
    </source>
</evidence>
<evidence type="ECO:0000256" key="12">
    <source>
        <dbReference type="RuleBase" id="RU003639"/>
    </source>
</evidence>
<comment type="subcellular location">
    <subcellularLocation>
        <location evidence="11 12">Cell membrane</location>
        <topology evidence="11 12">Multi-pass membrane protein</topology>
    </subcellularLocation>
    <subcellularLocation>
        <location evidence="1">Membrane</location>
        <topology evidence="1">Multi-pass membrane protein</topology>
    </subcellularLocation>
</comment>
<comment type="subunit">
    <text evidence="11">NDH-1 is composed of 14 different subunits. Subunits NuoA, H, J, K, L, M, N constitute the membrane sector of the complex.</text>
</comment>
<keyword evidence="3 11" id="KW-0813">Transport</keyword>
<evidence type="ECO:0000256" key="1">
    <source>
        <dbReference type="ARBA" id="ARBA00004141"/>
    </source>
</evidence>
<evidence type="ECO:0000256" key="11">
    <source>
        <dbReference type="HAMAP-Rule" id="MF_01394"/>
    </source>
</evidence>
<evidence type="ECO:0000256" key="3">
    <source>
        <dbReference type="ARBA" id="ARBA00022448"/>
    </source>
</evidence>
<dbReference type="GO" id="GO:0048038">
    <property type="term" value="F:quinone binding"/>
    <property type="evidence" value="ECO:0007669"/>
    <property type="project" value="UniProtKB-KW"/>
</dbReference>
<dbReference type="AlphaFoldDB" id="A0A520XEG8"/>
<evidence type="ECO:0000256" key="10">
    <source>
        <dbReference type="ARBA" id="ARBA00023136"/>
    </source>
</evidence>
<comment type="function">
    <text evidence="11">NDH-1 shuttles electrons from NADH, via FMN and iron-sulfur (Fe-S) centers, to quinones in the respiratory chain. The immediate electron acceptor for the enzyme in this species is believed to be ubiquinone. Couples the redox reaction to proton translocation (for every two electrons transferred, four hydrogen ions are translocated across the cytoplasmic membrane), and thus conserves the redox energy in a proton gradient.</text>
</comment>
<keyword evidence="6 11" id="KW-0874">Quinone</keyword>
<feature type="transmembrane region" description="Helical" evidence="11">
    <location>
        <begin position="97"/>
        <end position="119"/>
    </location>
</feature>
<dbReference type="InterPro" id="IPR038430">
    <property type="entry name" value="NDAH_ubi_oxred_su3_sf"/>
</dbReference>
<dbReference type="HAMAP" id="MF_01394">
    <property type="entry name" value="NDH1_NuoA"/>
    <property type="match status" value="1"/>
</dbReference>
<evidence type="ECO:0000313" key="14">
    <source>
        <dbReference type="Proteomes" id="UP000322454"/>
    </source>
</evidence>
<dbReference type="EC" id="7.1.1.-" evidence="11"/>
<gene>
    <name evidence="11" type="primary">nuoA</name>
    <name evidence="13" type="ORF">EVJ48_04185</name>
</gene>
<comment type="similarity">
    <text evidence="2 11 12">Belongs to the complex I subunit 3 family.</text>
</comment>